<sequence length="208" mass="24308">MSDTDIYRRNHPDIPPRILFVGRTRLIQDADGLRVQSRIQVISALSRIETAFVKQYGPIPYRSDVSYLVIEQPISHLPFYLMTDAFQYLEAILKDVIDKNQDIIIAVNGWEGLTTDTLSFYGIFARRASHVTLCVYGSDPPSENNINAKFYRADVLQMCQVFFGIKEENSPDTSTSRVLWYFKAWPRVEIEWTQMWPHLRHDQDKRPY</sequence>
<evidence type="ECO:0000313" key="1">
    <source>
        <dbReference type="EMBL" id="OQE30111.1"/>
    </source>
</evidence>
<reference evidence="2" key="1">
    <citation type="journal article" date="2017" name="Nat. Microbiol.">
        <title>Global analysis of biosynthetic gene clusters reveals vast potential of secondary metabolite production in Penicillium species.</title>
        <authorList>
            <person name="Nielsen J.C."/>
            <person name="Grijseels S."/>
            <person name="Prigent S."/>
            <person name="Ji B."/>
            <person name="Dainat J."/>
            <person name="Nielsen K.F."/>
            <person name="Frisvad J.C."/>
            <person name="Workman M."/>
            <person name="Nielsen J."/>
        </authorList>
    </citation>
    <scope>NUCLEOTIDE SEQUENCE [LARGE SCALE GENOMIC DNA]</scope>
    <source>
        <strain evidence="2">IBT 24891</strain>
    </source>
</reference>
<proteinExistence type="predicted"/>
<name>A0A1V6TV18_9EURO</name>
<dbReference type="EMBL" id="MLKD01000002">
    <property type="protein sequence ID" value="OQE30111.1"/>
    <property type="molecule type" value="Genomic_DNA"/>
</dbReference>
<keyword evidence="2" id="KW-1185">Reference proteome</keyword>
<evidence type="ECO:0000313" key="2">
    <source>
        <dbReference type="Proteomes" id="UP000191285"/>
    </source>
</evidence>
<dbReference type="AlphaFoldDB" id="A0A1V6TV18"/>
<organism evidence="1 2">
    <name type="scientific">Penicillium steckii</name>
    <dbReference type="NCBI Taxonomy" id="303698"/>
    <lineage>
        <taxon>Eukaryota</taxon>
        <taxon>Fungi</taxon>
        <taxon>Dikarya</taxon>
        <taxon>Ascomycota</taxon>
        <taxon>Pezizomycotina</taxon>
        <taxon>Eurotiomycetes</taxon>
        <taxon>Eurotiomycetidae</taxon>
        <taxon>Eurotiales</taxon>
        <taxon>Aspergillaceae</taxon>
        <taxon>Penicillium</taxon>
    </lineage>
</organism>
<accession>A0A1V6TV18</accession>
<protein>
    <submittedName>
        <fullName evidence="1">Uncharacterized protein</fullName>
    </submittedName>
</protein>
<dbReference type="STRING" id="303698.A0A1V6TV18"/>
<dbReference type="OrthoDB" id="4358598at2759"/>
<comment type="caution">
    <text evidence="1">The sequence shown here is derived from an EMBL/GenBank/DDBJ whole genome shotgun (WGS) entry which is preliminary data.</text>
</comment>
<gene>
    <name evidence="1" type="ORF">PENSTE_c002G00781</name>
</gene>
<dbReference type="Proteomes" id="UP000191285">
    <property type="component" value="Unassembled WGS sequence"/>
</dbReference>